<dbReference type="CDD" id="cd22250">
    <property type="entry name" value="ROCK_SBD"/>
    <property type="match status" value="1"/>
</dbReference>
<comment type="subcellular location">
    <subcellularLocation>
        <location evidence="2">Cell membrane</location>
    </subcellularLocation>
    <subcellularLocation>
        <location evidence="4">Cleavage furrow</location>
    </subcellularLocation>
    <subcellularLocation>
        <location evidence="3">Cytoplasm</location>
        <location evidence="3">Cytoskeleton</location>
    </subcellularLocation>
</comment>
<evidence type="ECO:0000256" key="22">
    <source>
        <dbReference type="ARBA" id="ARBA00047899"/>
    </source>
</evidence>
<dbReference type="GO" id="GO:0005524">
    <property type="term" value="F:ATP binding"/>
    <property type="evidence" value="ECO:0007669"/>
    <property type="project" value="UniProtKB-UniRule"/>
</dbReference>
<evidence type="ECO:0000256" key="21">
    <source>
        <dbReference type="ARBA" id="ARBA00023212"/>
    </source>
</evidence>
<keyword evidence="12" id="KW-0479">Metal-binding</keyword>
<evidence type="ECO:0000256" key="28">
    <source>
        <dbReference type="ARBA" id="ARBA00082807"/>
    </source>
</evidence>
<reference evidence="38" key="1">
    <citation type="submission" date="2012-11" db="EMBL/GenBank/DDBJ databases">
        <authorList>
            <person name="Lucero-Rivera Y.E."/>
            <person name="Tovar-Ramirez D."/>
        </authorList>
    </citation>
    <scope>NUCLEOTIDE SEQUENCE</scope>
    <source>
        <tissue evidence="38">Salivary gland</tissue>
    </source>
</reference>
<dbReference type="PROSITE" id="PS50003">
    <property type="entry name" value="PH_DOMAIN"/>
    <property type="match status" value="1"/>
</dbReference>
<dbReference type="InterPro" id="IPR046349">
    <property type="entry name" value="C1-like_sf"/>
</dbReference>
<dbReference type="SUPFAM" id="SSF57889">
    <property type="entry name" value="Cysteine-rich domain"/>
    <property type="match status" value="1"/>
</dbReference>
<reference evidence="38" key="2">
    <citation type="journal article" date="2015" name="J. Proteomics">
        <title>Sexual differences in the sialomes of the zebra tick, Rhipicephalus pulchellus.</title>
        <authorList>
            <person name="Tan A.W."/>
            <person name="Francischetti I.M."/>
            <person name="Slovak M."/>
            <person name="Kini R.M."/>
            <person name="Ribeiro J.M."/>
        </authorList>
    </citation>
    <scope>NUCLEOTIDE SEQUENCE</scope>
    <source>
        <tissue evidence="38">Salivary gland</tissue>
    </source>
</reference>
<evidence type="ECO:0000256" key="13">
    <source>
        <dbReference type="ARBA" id="ARBA00022741"/>
    </source>
</evidence>
<feature type="non-terminal residue" evidence="38">
    <location>
        <position position="1"/>
    </location>
</feature>
<dbReference type="Pfam" id="PF08912">
    <property type="entry name" value="Rho_Binding"/>
    <property type="match status" value="1"/>
</dbReference>
<dbReference type="EC" id="2.7.11.1" evidence="6"/>
<feature type="domain" description="Phorbol-ester/DAG-type" evidence="35">
    <location>
        <begin position="1210"/>
        <end position="1261"/>
    </location>
</feature>
<dbReference type="CDD" id="cd01242">
    <property type="entry name" value="PH_ROCK"/>
    <property type="match status" value="1"/>
</dbReference>
<keyword evidence="9" id="KW-0723">Serine/threonine-protein kinase</keyword>
<evidence type="ECO:0000256" key="12">
    <source>
        <dbReference type="ARBA" id="ARBA00022723"/>
    </source>
</evidence>
<evidence type="ECO:0000256" key="19">
    <source>
        <dbReference type="ARBA" id="ARBA00023054"/>
    </source>
</evidence>
<dbReference type="Gene3D" id="2.30.29.30">
    <property type="entry name" value="Pleckstrin-homology domain (PH domain)/Phosphotyrosine-binding domain (PTB)"/>
    <property type="match status" value="1"/>
</dbReference>
<evidence type="ECO:0000256" key="18">
    <source>
        <dbReference type="ARBA" id="ARBA00022842"/>
    </source>
</evidence>
<feature type="binding site" evidence="30">
    <location>
        <position position="132"/>
    </location>
    <ligand>
        <name>ATP</name>
        <dbReference type="ChEBI" id="CHEBI:30616"/>
    </ligand>
</feature>
<evidence type="ECO:0000256" key="7">
    <source>
        <dbReference type="ARBA" id="ARBA00022475"/>
    </source>
</evidence>
<keyword evidence="16" id="KW-0862">Zinc</keyword>
<keyword evidence="17 30" id="KW-0067">ATP-binding</keyword>
<dbReference type="PROSITE" id="PS51285">
    <property type="entry name" value="AGC_KINASE_CTER"/>
    <property type="match status" value="1"/>
</dbReference>
<dbReference type="FunFam" id="2.30.29.30:FF:000308">
    <property type="entry name" value="Rho-associated protein kinase 1"/>
    <property type="match status" value="1"/>
</dbReference>
<feature type="domain" description="RhoBD" evidence="37">
    <location>
        <begin position="924"/>
        <end position="994"/>
    </location>
</feature>
<dbReference type="PROSITE" id="PS50081">
    <property type="entry name" value="ZF_DAG_PE_2"/>
    <property type="match status" value="1"/>
</dbReference>
<dbReference type="SMART" id="SM00133">
    <property type="entry name" value="S_TK_X"/>
    <property type="match status" value="1"/>
</dbReference>
<dbReference type="GO" id="GO:0007266">
    <property type="term" value="P:Rho protein signal transduction"/>
    <property type="evidence" value="ECO:0007669"/>
    <property type="project" value="UniProtKB-UniRule"/>
</dbReference>
<keyword evidence="10" id="KW-0597">Phosphoprotein</keyword>
<evidence type="ECO:0000259" key="36">
    <source>
        <dbReference type="PROSITE" id="PS51285"/>
    </source>
</evidence>
<dbReference type="Gene3D" id="3.30.60.20">
    <property type="match status" value="1"/>
</dbReference>
<dbReference type="Gene3D" id="1.10.510.10">
    <property type="entry name" value="Transferase(Phosphotransferase) domain 1"/>
    <property type="match status" value="1"/>
</dbReference>
<comment type="similarity">
    <text evidence="5">Belongs to the protein kinase superfamily. AGC Ser/Thr protein kinase family.</text>
</comment>
<feature type="domain" description="PH" evidence="33">
    <location>
        <begin position="1100"/>
        <end position="1293"/>
    </location>
</feature>
<evidence type="ECO:0000256" key="5">
    <source>
        <dbReference type="ARBA" id="ARBA00009903"/>
    </source>
</evidence>
<keyword evidence="7" id="KW-1003">Cell membrane</keyword>
<keyword evidence="15" id="KW-0418">Kinase</keyword>
<evidence type="ECO:0000256" key="8">
    <source>
        <dbReference type="ARBA" id="ARBA00022490"/>
    </source>
</evidence>
<dbReference type="InterPro" id="IPR000961">
    <property type="entry name" value="AGC-kinase_C"/>
</dbReference>
<dbReference type="InterPro" id="IPR050839">
    <property type="entry name" value="Rho-assoc_Ser/Thr_Kinase"/>
</dbReference>
<dbReference type="EMBL" id="GACK01001788">
    <property type="protein sequence ID" value="JAA63246.1"/>
    <property type="molecule type" value="mRNA"/>
</dbReference>
<comment type="catalytic activity">
    <reaction evidence="23">
        <text>L-seryl-[protein] + ATP = O-phospho-L-seryl-[protein] + ADP + H(+)</text>
        <dbReference type="Rhea" id="RHEA:17989"/>
        <dbReference type="Rhea" id="RHEA-COMP:9863"/>
        <dbReference type="Rhea" id="RHEA-COMP:11604"/>
        <dbReference type="ChEBI" id="CHEBI:15378"/>
        <dbReference type="ChEBI" id="CHEBI:29999"/>
        <dbReference type="ChEBI" id="CHEBI:30616"/>
        <dbReference type="ChEBI" id="CHEBI:83421"/>
        <dbReference type="ChEBI" id="CHEBI:456216"/>
        <dbReference type="EC" id="2.7.11.1"/>
    </reaction>
</comment>
<dbReference type="GO" id="GO:0000281">
    <property type="term" value="P:mitotic cytokinesis"/>
    <property type="evidence" value="ECO:0007669"/>
    <property type="project" value="TreeGrafter"/>
</dbReference>
<dbReference type="SUPFAM" id="SSF103652">
    <property type="entry name" value="G protein-binding domain"/>
    <property type="match status" value="1"/>
</dbReference>
<dbReference type="Gene3D" id="3.30.200.20">
    <property type="entry name" value="Phosphorylase Kinase, domain 1"/>
    <property type="match status" value="1"/>
</dbReference>
<dbReference type="SMART" id="SM00109">
    <property type="entry name" value="C1"/>
    <property type="match status" value="1"/>
</dbReference>
<dbReference type="GO" id="GO:0031032">
    <property type="term" value="P:actomyosin structure organization"/>
    <property type="evidence" value="ECO:0007669"/>
    <property type="project" value="TreeGrafter"/>
</dbReference>
<dbReference type="InterPro" id="IPR008271">
    <property type="entry name" value="Ser/Thr_kinase_AS"/>
</dbReference>
<feature type="coiled-coil region" evidence="31">
    <location>
        <begin position="1006"/>
        <end position="1051"/>
    </location>
</feature>
<feature type="region of interest" description="Disordered" evidence="32">
    <location>
        <begin position="700"/>
        <end position="721"/>
    </location>
</feature>
<comment type="catalytic activity">
    <reaction evidence="22">
        <text>L-threonyl-[protein] + ATP = O-phospho-L-threonyl-[protein] + ADP + H(+)</text>
        <dbReference type="Rhea" id="RHEA:46608"/>
        <dbReference type="Rhea" id="RHEA-COMP:11060"/>
        <dbReference type="Rhea" id="RHEA-COMP:11605"/>
        <dbReference type="ChEBI" id="CHEBI:15378"/>
        <dbReference type="ChEBI" id="CHEBI:30013"/>
        <dbReference type="ChEBI" id="CHEBI:30616"/>
        <dbReference type="ChEBI" id="CHEBI:61977"/>
        <dbReference type="ChEBI" id="CHEBI:456216"/>
        <dbReference type="EC" id="2.7.11.1"/>
    </reaction>
</comment>
<dbReference type="PROSITE" id="PS50011">
    <property type="entry name" value="PROTEIN_KINASE_DOM"/>
    <property type="match status" value="1"/>
</dbReference>
<dbReference type="InterPro" id="IPR017441">
    <property type="entry name" value="Protein_kinase_ATP_BS"/>
</dbReference>
<keyword evidence="18" id="KW-0460">Magnesium</keyword>
<dbReference type="SUPFAM" id="SSF50729">
    <property type="entry name" value="PH domain-like"/>
    <property type="match status" value="1"/>
</dbReference>
<dbReference type="Gene3D" id="1.20.5.340">
    <property type="match status" value="1"/>
</dbReference>
<feature type="compositionally biased region" description="Basic and acidic residues" evidence="32">
    <location>
        <begin position="700"/>
        <end position="710"/>
    </location>
</feature>
<keyword evidence="11" id="KW-0808">Transferase</keyword>
<feature type="region of interest" description="Disordered" evidence="32">
    <location>
        <begin position="948"/>
        <end position="969"/>
    </location>
</feature>
<evidence type="ECO:0000256" key="10">
    <source>
        <dbReference type="ARBA" id="ARBA00022553"/>
    </source>
</evidence>
<evidence type="ECO:0000259" key="33">
    <source>
        <dbReference type="PROSITE" id="PS50003"/>
    </source>
</evidence>
<dbReference type="Gene3D" id="1.20.5.730">
    <property type="entry name" value="Single helix bin"/>
    <property type="match status" value="1"/>
</dbReference>
<protein>
    <recommendedName>
        <fullName evidence="26">Rho-associated protein kinase let-502</fullName>
        <ecNumber evidence="6">2.7.11.1</ecNumber>
    </recommendedName>
    <alternativeName>
        <fullName evidence="27">Lethal protein 502</fullName>
    </alternativeName>
    <alternativeName>
        <fullName evidence="28">Rho-binding kinase let-502</fullName>
    </alternativeName>
</protein>
<dbReference type="Pfam" id="PF00069">
    <property type="entry name" value="Pkinase"/>
    <property type="match status" value="1"/>
</dbReference>
<organism evidence="38">
    <name type="scientific">Rhipicephalus pulchellus</name>
    <name type="common">Yellow backed tick</name>
    <name type="synonym">Dermacentor pulchellus</name>
    <dbReference type="NCBI Taxonomy" id="72859"/>
    <lineage>
        <taxon>Eukaryota</taxon>
        <taxon>Metazoa</taxon>
        <taxon>Ecdysozoa</taxon>
        <taxon>Arthropoda</taxon>
        <taxon>Chelicerata</taxon>
        <taxon>Arachnida</taxon>
        <taxon>Acari</taxon>
        <taxon>Parasitiformes</taxon>
        <taxon>Ixodida</taxon>
        <taxon>Ixodoidea</taxon>
        <taxon>Ixodidae</taxon>
        <taxon>Rhipicephalinae</taxon>
        <taxon>Rhipicephalus</taxon>
        <taxon>Rhipicephalus</taxon>
    </lineage>
</organism>
<dbReference type="GO" id="GO:0030866">
    <property type="term" value="P:cortical actin cytoskeleton organization"/>
    <property type="evidence" value="ECO:0007669"/>
    <property type="project" value="TreeGrafter"/>
</dbReference>
<dbReference type="PANTHER" id="PTHR22988:SF73">
    <property type="entry name" value="RHO-ASSOCIATED PROTEIN KINASE"/>
    <property type="match status" value="1"/>
</dbReference>
<dbReference type="FunFam" id="1.10.510.10:FF:000047">
    <property type="entry name" value="Rho-associated protein kinase 1"/>
    <property type="match status" value="1"/>
</dbReference>
<keyword evidence="8" id="KW-0963">Cytoplasm</keyword>
<evidence type="ECO:0000256" key="2">
    <source>
        <dbReference type="ARBA" id="ARBA00004236"/>
    </source>
</evidence>
<evidence type="ECO:0000256" key="31">
    <source>
        <dbReference type="SAM" id="Coils"/>
    </source>
</evidence>
<dbReference type="GO" id="GO:0005856">
    <property type="term" value="C:cytoskeleton"/>
    <property type="evidence" value="ECO:0007669"/>
    <property type="project" value="UniProtKB-SubCell"/>
</dbReference>
<dbReference type="InterPro" id="IPR000719">
    <property type="entry name" value="Prot_kinase_dom"/>
</dbReference>
<keyword evidence="20" id="KW-0472">Membrane</keyword>
<dbReference type="PROSITE" id="PS51859">
    <property type="entry name" value="RHO_BD"/>
    <property type="match status" value="1"/>
</dbReference>
<dbReference type="GO" id="GO:0032154">
    <property type="term" value="C:cleavage furrow"/>
    <property type="evidence" value="ECO:0007669"/>
    <property type="project" value="UniProtKB-SubCell"/>
</dbReference>
<evidence type="ECO:0000256" key="29">
    <source>
        <dbReference type="PROSITE-ProRule" id="PRU01206"/>
    </source>
</evidence>
<evidence type="ECO:0000256" key="24">
    <source>
        <dbReference type="ARBA" id="ARBA00053856"/>
    </source>
</evidence>
<evidence type="ECO:0000256" key="15">
    <source>
        <dbReference type="ARBA" id="ARBA00022777"/>
    </source>
</evidence>
<keyword evidence="14" id="KW-0863">Zinc-finger</keyword>
<dbReference type="PANTHER" id="PTHR22988">
    <property type="entry name" value="MYOTONIC DYSTROPHY S/T KINASE-RELATED"/>
    <property type="match status" value="1"/>
</dbReference>
<comment type="cofactor">
    <cofactor evidence="1">
        <name>Mg(2+)</name>
        <dbReference type="ChEBI" id="CHEBI:18420"/>
    </cofactor>
</comment>
<feature type="compositionally biased region" description="Acidic residues" evidence="32">
    <location>
        <begin position="387"/>
        <end position="404"/>
    </location>
</feature>
<dbReference type="GO" id="GO:0008270">
    <property type="term" value="F:zinc ion binding"/>
    <property type="evidence" value="ECO:0007669"/>
    <property type="project" value="UniProtKB-KW"/>
</dbReference>
<dbReference type="GO" id="GO:0072518">
    <property type="term" value="F:Rho-dependent protein serine/threonine kinase activity"/>
    <property type="evidence" value="ECO:0007669"/>
    <property type="project" value="TreeGrafter"/>
</dbReference>
<comment type="function">
    <text evidence="24">Negatively regulates mel-11 to relieve the inhibition of mlc-4, allowing contraction of the circumferentially oriented microfilaments in epidermal cells and thereby regulating myosin II contractility during spermathecal contraction, cleavage furrow contraction in early embryos, and embryonic elongation and morphogenesis. Required for P-cell migration. May also play a role in oocyte cellularization.</text>
</comment>
<evidence type="ECO:0000256" key="20">
    <source>
        <dbReference type="ARBA" id="ARBA00023136"/>
    </source>
</evidence>
<dbReference type="FunFam" id="3.30.200.20:FF:000072">
    <property type="entry name" value="Rho-associated protein kinase 2"/>
    <property type="match status" value="1"/>
</dbReference>
<dbReference type="InterPro" id="IPR057529">
    <property type="entry name" value="MRCK/ROCK_PH"/>
</dbReference>
<feature type="region of interest" description="Disordered" evidence="32">
    <location>
        <begin position="385"/>
        <end position="412"/>
    </location>
</feature>
<feature type="compositionally biased region" description="Low complexity" evidence="32">
    <location>
        <begin position="1319"/>
        <end position="1333"/>
    </location>
</feature>
<dbReference type="PROSITE" id="PS00107">
    <property type="entry name" value="PROTEIN_KINASE_ATP"/>
    <property type="match status" value="1"/>
</dbReference>
<feature type="domain" description="Protein kinase" evidence="34">
    <location>
        <begin position="103"/>
        <end position="365"/>
    </location>
</feature>
<sequence length="1347" mass="152945">QTKGRRLTGTGRLRQECLSPKRLSKMENIPDPERLRRLQELERSLLDHTSEIHVDGLLDAIQALVMDCNSPALRRMKNIDSFLNRYEKAVANISACRMKPDDFKVIKTIGRGAFGEVQLVRHKWTKRVYAMKLLSKFEMMKRSDSAFFWEERFIMAHARSQWIVQLHQAFQDDRRLYMVMDYMPGGDLVNLMSNYDVPEHWARFYCAQVVLAVDTVHSMGFVHRDVKPDNMLLDARGHLKLADFGTCMRMDADGLVRSDTAVGTPDYISPEVLKSQGGEGCYGRECDWWSVGVFLYEMLVGDTPFYADSLVGTYGKIMDHANSLSFPEDVEVSPHARRLICSFLTDRNYRLGRKGVEEIKAHPFFQNDQWTFDNIREAVPPVLPELSGDDDTSNFDDVDQDETPEEHFPEPKAFAGNHLPFVGFTYSGDYALLSSARLHGVDGFNETDKGNGPSPDVLQEEITNLREAKEEAEQKYRHTLKQLETMSAQSEQATILVSENRELNKKMTLLSHEIKESQRKYETECEHRRKAEIKLQELWSKLECEQQSRSQLASASQVASEKASALEKQLWELNDKLKQEADAALKLKKANAELALTVATRERTCQELQETVGALRGQVGSQERDLSNMQIQLDQEKAAWSSRAQELESRRQALQLELERVREREAHALEEAHRFSARVLEQEKQRAVLELELRNAQNRLDRQACPDKRPGGGGAADDENSTEALTAQLAEERQARQQAEAAVQDRERQMSMLTVDYRQLQTQLQRLQGEHRQEADKAQALQAQLDEEARRRTQLSQQAAQQAQEVARLALRDRQAQTALAEARQAQQAAQEELARMQTAKTVGELQMKELQDQLEAEQYFSTLYKTQVHELKEELDERNKAFQELEERRQVLSRELEMATVRADSLELHRSVLEDTAAGLEKDRAVRELDLEQLQKQLNAERSMHEAALAKERQERQAEEARHEQLQKQLAQERMLKLQAVNKLAEIMNRKDIAGGGKGRAAGDLRRRDREVRKLQQELTQEREKYAQMVSRLQKELAELQASAHEEGQARIKLQMELDSKDSEMELLRRVASAAALTSPDALSPVTNSGGGGARDGDPQRLEGWLSVPQKQNIRRHGWRRQYVVVSSRKILFYNNEADRANADPALVLDLSKLFHVRSVTQGDVIRADAKDIPRIFQVLYAGEGESRKPGDSTDPPQLKDLSTLEHKGHDLVPISFHMPTTCELCPKPLWHMFKPPPALECRRCRLKLHRDHVDMLAPCKVDPTSAKELLLLAPTTDDQRRWVAQLRIRVDACGYAASSAAAAAGSPGAIRLRKFPSTASSSSNTSASSVSGPGGKAATLPSRKC</sequence>
<evidence type="ECO:0000256" key="4">
    <source>
        <dbReference type="ARBA" id="ARBA00004626"/>
    </source>
</evidence>
<evidence type="ECO:0000259" key="34">
    <source>
        <dbReference type="PROSITE" id="PS50011"/>
    </source>
</evidence>
<feature type="coiled-coil region" evidence="31">
    <location>
        <begin position="455"/>
        <end position="520"/>
    </location>
</feature>
<evidence type="ECO:0000256" key="1">
    <source>
        <dbReference type="ARBA" id="ARBA00001946"/>
    </source>
</evidence>
<dbReference type="InterPro" id="IPR017892">
    <property type="entry name" value="Pkinase_C"/>
</dbReference>
<evidence type="ECO:0000259" key="37">
    <source>
        <dbReference type="PROSITE" id="PS51859"/>
    </source>
</evidence>
<feature type="domain" description="AGC-kinase C-terminal" evidence="36">
    <location>
        <begin position="366"/>
        <end position="436"/>
    </location>
</feature>
<feature type="compositionally biased region" description="Basic and acidic residues" evidence="32">
    <location>
        <begin position="948"/>
        <end position="967"/>
    </location>
</feature>
<keyword evidence="21" id="KW-0206">Cytoskeleton</keyword>
<comment type="subunit">
    <text evidence="25">Interacts with rho-1.</text>
</comment>
<evidence type="ECO:0000256" key="9">
    <source>
        <dbReference type="ARBA" id="ARBA00022527"/>
    </source>
</evidence>
<dbReference type="InterPro" id="IPR001849">
    <property type="entry name" value="PH_domain"/>
</dbReference>
<dbReference type="InterPro" id="IPR015008">
    <property type="entry name" value="ROCK_Rho-bd_dom"/>
</dbReference>
<evidence type="ECO:0000256" key="17">
    <source>
        <dbReference type="ARBA" id="ARBA00022840"/>
    </source>
</evidence>
<feature type="region of interest" description="Disordered" evidence="32">
    <location>
        <begin position="1318"/>
        <end position="1347"/>
    </location>
</feature>
<dbReference type="SMART" id="SM00220">
    <property type="entry name" value="S_TKc"/>
    <property type="match status" value="1"/>
</dbReference>
<proteinExistence type="evidence at transcript level"/>
<dbReference type="GO" id="GO:0005737">
    <property type="term" value="C:cytoplasm"/>
    <property type="evidence" value="ECO:0007669"/>
    <property type="project" value="TreeGrafter"/>
</dbReference>
<dbReference type="SMART" id="SM00233">
    <property type="entry name" value="PH"/>
    <property type="match status" value="1"/>
</dbReference>
<evidence type="ECO:0000256" key="32">
    <source>
        <dbReference type="SAM" id="MobiDB-lite"/>
    </source>
</evidence>
<dbReference type="Pfam" id="PF00433">
    <property type="entry name" value="Pkinase_C"/>
    <property type="match status" value="1"/>
</dbReference>
<dbReference type="CDD" id="cd05596">
    <property type="entry name" value="STKc_ROCK"/>
    <property type="match status" value="1"/>
</dbReference>
<dbReference type="InterPro" id="IPR011009">
    <property type="entry name" value="Kinase-like_dom_sf"/>
</dbReference>
<evidence type="ECO:0000256" key="11">
    <source>
        <dbReference type="ARBA" id="ARBA00022679"/>
    </source>
</evidence>
<evidence type="ECO:0000313" key="38">
    <source>
        <dbReference type="EMBL" id="JAA63246.1"/>
    </source>
</evidence>
<dbReference type="InterPro" id="IPR011993">
    <property type="entry name" value="PH-like_dom_sf"/>
</dbReference>
<evidence type="ECO:0000256" key="26">
    <source>
        <dbReference type="ARBA" id="ARBA00068946"/>
    </source>
</evidence>
<dbReference type="GO" id="GO:0048598">
    <property type="term" value="P:embryonic morphogenesis"/>
    <property type="evidence" value="ECO:0007669"/>
    <property type="project" value="TreeGrafter"/>
</dbReference>
<dbReference type="GO" id="GO:1901888">
    <property type="term" value="P:regulation of cell junction assembly"/>
    <property type="evidence" value="ECO:0007669"/>
    <property type="project" value="TreeGrafter"/>
</dbReference>
<name>L7MGB7_RHIPC</name>
<evidence type="ECO:0000256" key="30">
    <source>
        <dbReference type="PROSITE-ProRule" id="PRU10141"/>
    </source>
</evidence>
<accession>L7MGB7</accession>
<keyword evidence="19 29" id="KW-0175">Coiled coil</keyword>
<evidence type="ECO:0000256" key="14">
    <source>
        <dbReference type="ARBA" id="ARBA00022771"/>
    </source>
</evidence>
<dbReference type="GO" id="GO:0031267">
    <property type="term" value="F:small GTPase binding"/>
    <property type="evidence" value="ECO:0007669"/>
    <property type="project" value="InterPro"/>
</dbReference>
<dbReference type="CDD" id="cd20813">
    <property type="entry name" value="C1_ROCK"/>
    <property type="match status" value="1"/>
</dbReference>
<dbReference type="SUPFAM" id="SSF56112">
    <property type="entry name" value="Protein kinase-like (PK-like)"/>
    <property type="match status" value="1"/>
</dbReference>
<dbReference type="PROSITE" id="PS00108">
    <property type="entry name" value="PROTEIN_KINASE_ST"/>
    <property type="match status" value="1"/>
</dbReference>
<evidence type="ECO:0000256" key="27">
    <source>
        <dbReference type="ARBA" id="ARBA00079005"/>
    </source>
</evidence>
<evidence type="ECO:0000256" key="25">
    <source>
        <dbReference type="ARBA" id="ARBA00065158"/>
    </source>
</evidence>
<dbReference type="InterPro" id="IPR002219">
    <property type="entry name" value="PKC_DAG/PE"/>
</dbReference>
<evidence type="ECO:0000256" key="23">
    <source>
        <dbReference type="ARBA" id="ARBA00048679"/>
    </source>
</evidence>
<evidence type="ECO:0000259" key="35">
    <source>
        <dbReference type="PROSITE" id="PS50081"/>
    </source>
</evidence>
<keyword evidence="13 30" id="KW-0547">Nucleotide-binding</keyword>
<dbReference type="Pfam" id="PF25346">
    <property type="entry name" value="PH_MRCK"/>
    <property type="match status" value="1"/>
</dbReference>
<evidence type="ECO:0000256" key="16">
    <source>
        <dbReference type="ARBA" id="ARBA00022833"/>
    </source>
</evidence>
<evidence type="ECO:0000256" key="3">
    <source>
        <dbReference type="ARBA" id="ARBA00004245"/>
    </source>
</evidence>
<evidence type="ECO:0000256" key="6">
    <source>
        <dbReference type="ARBA" id="ARBA00012513"/>
    </source>
</evidence>